<keyword evidence="2" id="KW-1185">Reference proteome</keyword>
<evidence type="ECO:0000313" key="1">
    <source>
        <dbReference type="EMBL" id="CAG8791951.1"/>
    </source>
</evidence>
<name>A0ACA9RG18_9GLOM</name>
<organism evidence="1 2">
    <name type="scientific">Cetraspora pellucida</name>
    <dbReference type="NCBI Taxonomy" id="1433469"/>
    <lineage>
        <taxon>Eukaryota</taxon>
        <taxon>Fungi</taxon>
        <taxon>Fungi incertae sedis</taxon>
        <taxon>Mucoromycota</taxon>
        <taxon>Glomeromycotina</taxon>
        <taxon>Glomeromycetes</taxon>
        <taxon>Diversisporales</taxon>
        <taxon>Gigasporaceae</taxon>
        <taxon>Cetraspora</taxon>
    </lineage>
</organism>
<dbReference type="EMBL" id="CAJVPW010070055">
    <property type="protein sequence ID" value="CAG8791951.1"/>
    <property type="molecule type" value="Genomic_DNA"/>
</dbReference>
<dbReference type="Proteomes" id="UP000789366">
    <property type="component" value="Unassembled WGS sequence"/>
</dbReference>
<evidence type="ECO:0000313" key="2">
    <source>
        <dbReference type="Proteomes" id="UP000789366"/>
    </source>
</evidence>
<feature type="non-terminal residue" evidence="1">
    <location>
        <position position="1"/>
    </location>
</feature>
<protein>
    <submittedName>
        <fullName evidence="1">15222_t:CDS:1</fullName>
    </submittedName>
</protein>
<reference evidence="1" key="1">
    <citation type="submission" date="2021-06" db="EMBL/GenBank/DDBJ databases">
        <authorList>
            <person name="Kallberg Y."/>
            <person name="Tangrot J."/>
            <person name="Rosling A."/>
        </authorList>
    </citation>
    <scope>NUCLEOTIDE SEQUENCE</scope>
    <source>
        <strain evidence="1">28 12/20/2015</strain>
    </source>
</reference>
<sequence>ELQIIEDCKKYMKEIITILENTKGIVFDKKYDVESIDNDKDKDIIVFYKNFKIIIRCKYREKVNIRYPEIESLNSLINTYHKDHIGVMVTNKNYSKNAKNEAKNMNIILCQTQNLIKNINKEINYRKKLITQEKETSCELVIEVSNQ</sequence>
<comment type="caution">
    <text evidence="1">The sequence shown here is derived from an EMBL/GenBank/DDBJ whole genome shotgun (WGS) entry which is preliminary data.</text>
</comment>
<gene>
    <name evidence="1" type="ORF">SPELUC_LOCUS17313</name>
</gene>
<proteinExistence type="predicted"/>
<accession>A0ACA9RG18</accession>